<dbReference type="GO" id="GO:0005634">
    <property type="term" value="C:nucleus"/>
    <property type="evidence" value="ECO:0007669"/>
    <property type="project" value="UniProtKB-SubCell"/>
</dbReference>
<dbReference type="SUPFAM" id="SSF54236">
    <property type="entry name" value="Ubiquitin-like"/>
    <property type="match status" value="1"/>
</dbReference>
<dbReference type="Proteomes" id="UP001231189">
    <property type="component" value="Unassembled WGS sequence"/>
</dbReference>
<comment type="similarity">
    <text evidence="1">Belongs to the ubiquitin family. SUMO subfamily.</text>
</comment>
<evidence type="ECO:0000313" key="4">
    <source>
        <dbReference type="Proteomes" id="UP001231189"/>
    </source>
</evidence>
<dbReference type="EMBL" id="JAUUTY010000001">
    <property type="protein sequence ID" value="KAK1698275.1"/>
    <property type="molecule type" value="Genomic_DNA"/>
</dbReference>
<dbReference type="SMART" id="SM00213">
    <property type="entry name" value="UBQ"/>
    <property type="match status" value="1"/>
</dbReference>
<protein>
    <recommendedName>
        <fullName evidence="1">Small ubiquitin-related modifier</fullName>
        <shortName evidence="1">SUMO</shortName>
    </recommendedName>
</protein>
<proteinExistence type="inferred from homology"/>
<evidence type="ECO:0000313" key="3">
    <source>
        <dbReference type="EMBL" id="KAK1698275.1"/>
    </source>
</evidence>
<evidence type="ECO:0000256" key="1">
    <source>
        <dbReference type="RuleBase" id="RU361190"/>
    </source>
</evidence>
<keyword evidence="4" id="KW-1185">Reference proteome</keyword>
<dbReference type="InterPro" id="IPR000626">
    <property type="entry name" value="Ubiquitin-like_dom"/>
</dbReference>
<comment type="subcellular location">
    <subcellularLocation>
        <location evidence="1">Nucleus</location>
    </subcellularLocation>
</comment>
<accession>A0AAD8U1P2</accession>
<dbReference type="PROSITE" id="PS50053">
    <property type="entry name" value="UBIQUITIN_2"/>
    <property type="match status" value="1"/>
</dbReference>
<dbReference type="CDD" id="cd16116">
    <property type="entry name" value="Ubl_Smt3_like"/>
    <property type="match status" value="1"/>
</dbReference>
<sequence>MSGVTSGGGGGDGRMNVKVKGQDGEEVFFRVKGSTRLKKLMNAYCDHKSMRANSFVFLFDGHRINGEQTPGELEMEEGDTIAAMLPQTGG</sequence>
<dbReference type="InterPro" id="IPR029071">
    <property type="entry name" value="Ubiquitin-like_domsf"/>
</dbReference>
<feature type="domain" description="Ubiquitin-like" evidence="2">
    <location>
        <begin position="15"/>
        <end position="90"/>
    </location>
</feature>
<dbReference type="InterPro" id="IPR022617">
    <property type="entry name" value="Rad60/SUMO-like_dom"/>
</dbReference>
<name>A0AAD8U1P2_LOLMU</name>
<comment type="caution">
    <text evidence="3">The sequence shown here is derived from an EMBL/GenBank/DDBJ whole genome shotgun (WGS) entry which is preliminary data.</text>
</comment>
<dbReference type="Pfam" id="PF11976">
    <property type="entry name" value="Rad60-SLD"/>
    <property type="match status" value="1"/>
</dbReference>
<dbReference type="PANTHER" id="PTHR10562">
    <property type="entry name" value="SMALL UBIQUITIN-RELATED MODIFIER"/>
    <property type="match status" value="1"/>
</dbReference>
<keyword evidence="1" id="KW-0833">Ubl conjugation pathway</keyword>
<gene>
    <name evidence="3" type="ORF">QYE76_014972</name>
</gene>
<organism evidence="3 4">
    <name type="scientific">Lolium multiflorum</name>
    <name type="common">Italian ryegrass</name>
    <name type="synonym">Lolium perenne subsp. multiflorum</name>
    <dbReference type="NCBI Taxonomy" id="4521"/>
    <lineage>
        <taxon>Eukaryota</taxon>
        <taxon>Viridiplantae</taxon>
        <taxon>Streptophyta</taxon>
        <taxon>Embryophyta</taxon>
        <taxon>Tracheophyta</taxon>
        <taxon>Spermatophyta</taxon>
        <taxon>Magnoliopsida</taxon>
        <taxon>Liliopsida</taxon>
        <taxon>Poales</taxon>
        <taxon>Poaceae</taxon>
        <taxon>BOP clade</taxon>
        <taxon>Pooideae</taxon>
        <taxon>Poodae</taxon>
        <taxon>Poeae</taxon>
        <taxon>Poeae Chloroplast Group 2 (Poeae type)</taxon>
        <taxon>Loliodinae</taxon>
        <taxon>Loliinae</taxon>
        <taxon>Lolium</taxon>
    </lineage>
</organism>
<keyword evidence="1" id="KW-0539">Nucleus</keyword>
<dbReference type="Gene3D" id="3.10.20.90">
    <property type="entry name" value="Phosphatidylinositol 3-kinase Catalytic Subunit, Chain A, domain 1"/>
    <property type="match status" value="1"/>
</dbReference>
<evidence type="ECO:0000259" key="2">
    <source>
        <dbReference type="PROSITE" id="PS50053"/>
    </source>
</evidence>
<dbReference type="AlphaFoldDB" id="A0AAD8U1P2"/>
<reference evidence="3" key="1">
    <citation type="submission" date="2023-07" db="EMBL/GenBank/DDBJ databases">
        <title>A chromosome-level genome assembly of Lolium multiflorum.</title>
        <authorList>
            <person name="Chen Y."/>
            <person name="Copetti D."/>
            <person name="Kolliker R."/>
            <person name="Studer B."/>
        </authorList>
    </citation>
    <scope>NUCLEOTIDE SEQUENCE</scope>
    <source>
        <strain evidence="3">02402/16</strain>
        <tissue evidence="3">Leaf</tissue>
    </source>
</reference>